<dbReference type="PROSITE" id="PS50026">
    <property type="entry name" value="EGF_3"/>
    <property type="match status" value="1"/>
</dbReference>
<evidence type="ECO:0000256" key="4">
    <source>
        <dbReference type="PROSITE-ProRule" id="PRU00076"/>
    </source>
</evidence>
<gene>
    <name evidence="7" type="ORF">CYNAS_LOCUS16461</name>
</gene>
<dbReference type="InterPro" id="IPR001881">
    <property type="entry name" value="EGF-like_Ca-bd_dom"/>
</dbReference>
<keyword evidence="8" id="KW-1185">Reference proteome</keyword>
<dbReference type="SUPFAM" id="SSF57196">
    <property type="entry name" value="EGF/Laminin"/>
    <property type="match status" value="1"/>
</dbReference>
<dbReference type="InterPro" id="IPR000742">
    <property type="entry name" value="EGF"/>
</dbReference>
<dbReference type="AlphaFoldDB" id="A0AA36H6L4"/>
<dbReference type="EMBL" id="CATQJL010000305">
    <property type="protein sequence ID" value="CAJ0604478.1"/>
    <property type="molecule type" value="Genomic_DNA"/>
</dbReference>
<sequence length="368" mass="41564">MLLLHLVVLFTRAISLLLPSKKPSGTEKDKYQSVASSGLNLPPVPKLKRRSERLPVIQEKSDYNPCKTAKNICKNKGKCENRNGQFICHCPPTHYGKTCERIADTRFCKDHKCQNGATCISTERNQTFVDPLKLRRFKASHPNEVPLTSKADLMTTIQYQCICPDGFIGEYCHLTEEEQSCEEDYCSSHGQGHYDPEDGCNCECDPKEWIGERCDIRSPCATYSCMNSANCTLKEHSKEKAVEAICVCPQEVELVKVTVSGDHCEKISTDEETSKFIPCSDRYGYQDWFKAVRQKLRGADKANLQEIDRSCVKIDDGICELDNELRVGWCYHGGVCHARVEMFESGKQYLVPFCECNAADSGRFCEVS</sequence>
<dbReference type="Pfam" id="PF07974">
    <property type="entry name" value="EGF_2"/>
    <property type="match status" value="1"/>
</dbReference>
<accession>A0AA36H6L4</accession>
<name>A0AA36H6L4_CYLNA</name>
<evidence type="ECO:0000313" key="7">
    <source>
        <dbReference type="EMBL" id="CAJ0604478.1"/>
    </source>
</evidence>
<organism evidence="7 8">
    <name type="scientific">Cylicocyclus nassatus</name>
    <name type="common">Nematode worm</name>
    <dbReference type="NCBI Taxonomy" id="53992"/>
    <lineage>
        <taxon>Eukaryota</taxon>
        <taxon>Metazoa</taxon>
        <taxon>Ecdysozoa</taxon>
        <taxon>Nematoda</taxon>
        <taxon>Chromadorea</taxon>
        <taxon>Rhabditida</taxon>
        <taxon>Rhabditina</taxon>
        <taxon>Rhabditomorpha</taxon>
        <taxon>Strongyloidea</taxon>
        <taxon>Strongylidae</taxon>
        <taxon>Cylicocyclus</taxon>
    </lineage>
</organism>
<feature type="chain" id="PRO_5041329244" description="EGF-like domain-containing protein" evidence="5">
    <location>
        <begin position="16"/>
        <end position="368"/>
    </location>
</feature>
<dbReference type="InterPro" id="IPR000152">
    <property type="entry name" value="EGF-type_Asp/Asn_hydroxyl_site"/>
</dbReference>
<keyword evidence="2" id="KW-0677">Repeat</keyword>
<dbReference type="GO" id="GO:0005509">
    <property type="term" value="F:calcium ion binding"/>
    <property type="evidence" value="ECO:0007669"/>
    <property type="project" value="InterPro"/>
</dbReference>
<keyword evidence="3 4" id="KW-1015">Disulfide bond</keyword>
<feature type="signal peptide" evidence="5">
    <location>
        <begin position="1"/>
        <end position="15"/>
    </location>
</feature>
<dbReference type="CDD" id="cd00054">
    <property type="entry name" value="EGF_CA"/>
    <property type="match status" value="1"/>
</dbReference>
<dbReference type="InterPro" id="IPR013111">
    <property type="entry name" value="EGF_extracell"/>
</dbReference>
<evidence type="ECO:0000256" key="5">
    <source>
        <dbReference type="SAM" id="SignalP"/>
    </source>
</evidence>
<reference evidence="7" key="1">
    <citation type="submission" date="2023-07" db="EMBL/GenBank/DDBJ databases">
        <authorList>
            <consortium name="CYATHOMIX"/>
        </authorList>
    </citation>
    <scope>NUCLEOTIDE SEQUENCE</scope>
    <source>
        <strain evidence="7">N/A</strain>
    </source>
</reference>
<dbReference type="GO" id="GO:0016020">
    <property type="term" value="C:membrane"/>
    <property type="evidence" value="ECO:0007669"/>
    <property type="project" value="UniProtKB-SubCell"/>
</dbReference>
<comment type="caution">
    <text evidence="7">The sequence shown here is derived from an EMBL/GenBank/DDBJ whole genome shotgun (WGS) entry which is preliminary data.</text>
</comment>
<dbReference type="SMART" id="SM00179">
    <property type="entry name" value="EGF_CA"/>
    <property type="match status" value="1"/>
</dbReference>
<dbReference type="SMART" id="SM00181">
    <property type="entry name" value="EGF"/>
    <property type="match status" value="3"/>
</dbReference>
<comment type="caution">
    <text evidence="4">Lacks conserved residue(s) required for the propagation of feature annotation.</text>
</comment>
<dbReference type="Proteomes" id="UP001176961">
    <property type="component" value="Unassembled WGS sequence"/>
</dbReference>
<dbReference type="InterPro" id="IPR051022">
    <property type="entry name" value="Notch_Cell-Fate_Det"/>
</dbReference>
<dbReference type="PANTHER" id="PTHR24049">
    <property type="entry name" value="CRUMBS FAMILY MEMBER"/>
    <property type="match status" value="1"/>
</dbReference>
<evidence type="ECO:0000256" key="1">
    <source>
        <dbReference type="ARBA" id="ARBA00022536"/>
    </source>
</evidence>
<feature type="disulfide bond" evidence="4">
    <location>
        <begin position="90"/>
        <end position="99"/>
    </location>
</feature>
<evidence type="ECO:0000259" key="6">
    <source>
        <dbReference type="PROSITE" id="PS50026"/>
    </source>
</evidence>
<dbReference type="Gene3D" id="2.10.25.10">
    <property type="entry name" value="Laminin"/>
    <property type="match status" value="2"/>
</dbReference>
<evidence type="ECO:0000313" key="8">
    <source>
        <dbReference type="Proteomes" id="UP001176961"/>
    </source>
</evidence>
<keyword evidence="1 4" id="KW-0245">EGF-like domain</keyword>
<dbReference type="PROSITE" id="PS00010">
    <property type="entry name" value="ASX_HYDROXYL"/>
    <property type="match status" value="1"/>
</dbReference>
<protein>
    <recommendedName>
        <fullName evidence="6">EGF-like domain-containing protein</fullName>
    </recommendedName>
</protein>
<feature type="domain" description="EGF-like" evidence="6">
    <location>
        <begin position="62"/>
        <end position="100"/>
    </location>
</feature>
<dbReference type="PROSITE" id="PS00022">
    <property type="entry name" value="EGF_1"/>
    <property type="match status" value="2"/>
</dbReference>
<proteinExistence type="predicted"/>
<evidence type="ECO:0000256" key="2">
    <source>
        <dbReference type="ARBA" id="ARBA00022737"/>
    </source>
</evidence>
<keyword evidence="5" id="KW-0732">Signal</keyword>
<evidence type="ECO:0000256" key="3">
    <source>
        <dbReference type="ARBA" id="ARBA00023157"/>
    </source>
</evidence>